<evidence type="ECO:0000259" key="1">
    <source>
        <dbReference type="SMART" id="SM00460"/>
    </source>
</evidence>
<proteinExistence type="predicted"/>
<protein>
    <submittedName>
        <fullName evidence="2">Transglutaminase-like enzyme, putative cysteine protease</fullName>
    </submittedName>
</protein>
<dbReference type="OrthoDB" id="9804023at2"/>
<dbReference type="SUPFAM" id="SSF54001">
    <property type="entry name" value="Cysteine proteinases"/>
    <property type="match status" value="1"/>
</dbReference>
<keyword evidence="2" id="KW-0645">Protease</keyword>
<name>A0A1X7NQW5_9HYPH</name>
<dbReference type="GO" id="GO:0008233">
    <property type="term" value="F:peptidase activity"/>
    <property type="evidence" value="ECO:0007669"/>
    <property type="project" value="UniProtKB-KW"/>
</dbReference>
<keyword evidence="3" id="KW-1185">Reference proteome</keyword>
<evidence type="ECO:0000313" key="3">
    <source>
        <dbReference type="Proteomes" id="UP000193083"/>
    </source>
</evidence>
<reference evidence="2 3" key="1">
    <citation type="submission" date="2017-04" db="EMBL/GenBank/DDBJ databases">
        <authorList>
            <person name="Afonso C.L."/>
            <person name="Miller P.J."/>
            <person name="Scott M.A."/>
            <person name="Spackman E."/>
            <person name="Goraichik I."/>
            <person name="Dimitrov K.M."/>
            <person name="Suarez D.L."/>
            <person name="Swayne D.E."/>
        </authorList>
    </citation>
    <scope>NUCLEOTIDE SEQUENCE [LARGE SCALE GENOMIC DNA]</scope>
    <source>
        <strain evidence="2 3">B5P</strain>
    </source>
</reference>
<gene>
    <name evidence="2" type="ORF">SAMN02982922_2319</name>
</gene>
<dbReference type="InterPro" id="IPR002931">
    <property type="entry name" value="Transglutaminase-like"/>
</dbReference>
<dbReference type="RefSeq" id="WP_085464310.1">
    <property type="nucleotide sequence ID" value="NZ_FXBL01000004.1"/>
</dbReference>
<dbReference type="Proteomes" id="UP000193083">
    <property type="component" value="Unassembled WGS sequence"/>
</dbReference>
<dbReference type="GO" id="GO:0006508">
    <property type="term" value="P:proteolysis"/>
    <property type="evidence" value="ECO:0007669"/>
    <property type="project" value="UniProtKB-KW"/>
</dbReference>
<dbReference type="Gene3D" id="3.10.620.30">
    <property type="match status" value="1"/>
</dbReference>
<keyword evidence="2" id="KW-0378">Hydrolase</keyword>
<dbReference type="SMART" id="SM00460">
    <property type="entry name" value="TGc"/>
    <property type="match status" value="1"/>
</dbReference>
<sequence length="293" mass="32032">MLYDIRLNLHYDYPATVEGGRHHLRTMPLTLPGMQRVIAANIALDPKPTESRTFTDFFGNAVTSIAYREPHDTLDLTMKARVSVTRAEPPLDISPTVEGLKAEIDAALSLDAASPQHFLAGSLHAPIDPAITAYAQESVASTRSVFELAFDLCRRIHGDFDYEPDATNVRTLSPEAFHLRAGVCQDFSHVMISGLRGLGIPACYVSGFIRTIPPPGKERLEGADAMHAWVSVWCGREAGWREFDPTNAMLAGNDHIVIGYGRDYADVAPIVGVLRTVGRHSSEQSVDVIPVAE</sequence>
<dbReference type="InterPro" id="IPR038765">
    <property type="entry name" value="Papain-like_cys_pep_sf"/>
</dbReference>
<dbReference type="EMBL" id="FXBL01000004">
    <property type="protein sequence ID" value="SMH40431.1"/>
    <property type="molecule type" value="Genomic_DNA"/>
</dbReference>
<evidence type="ECO:0000313" key="2">
    <source>
        <dbReference type="EMBL" id="SMH40431.1"/>
    </source>
</evidence>
<dbReference type="Pfam" id="PF01841">
    <property type="entry name" value="Transglut_core"/>
    <property type="match status" value="1"/>
</dbReference>
<dbReference type="InterPro" id="IPR013589">
    <property type="entry name" value="Bac_transglu_N"/>
</dbReference>
<organism evidence="2 3">
    <name type="scientific">Mesorhizobium australicum</name>
    <dbReference type="NCBI Taxonomy" id="536018"/>
    <lineage>
        <taxon>Bacteria</taxon>
        <taxon>Pseudomonadati</taxon>
        <taxon>Pseudomonadota</taxon>
        <taxon>Alphaproteobacteria</taxon>
        <taxon>Hyphomicrobiales</taxon>
        <taxon>Phyllobacteriaceae</taxon>
        <taxon>Mesorhizobium</taxon>
    </lineage>
</organism>
<dbReference type="PANTHER" id="PTHR33490:SF7">
    <property type="entry name" value="BLR2979 PROTEIN"/>
    <property type="match status" value="1"/>
</dbReference>
<dbReference type="Pfam" id="PF08379">
    <property type="entry name" value="Bact_transglu_N"/>
    <property type="match status" value="1"/>
</dbReference>
<accession>A0A1X7NQW5</accession>
<feature type="domain" description="Transglutaminase-like" evidence="1">
    <location>
        <begin position="176"/>
        <end position="247"/>
    </location>
</feature>
<dbReference type="PANTHER" id="PTHR33490">
    <property type="entry name" value="BLR5614 PROTEIN-RELATED"/>
    <property type="match status" value="1"/>
</dbReference>
<dbReference type="AlphaFoldDB" id="A0A1X7NQW5"/>